<dbReference type="InterPro" id="IPR018780">
    <property type="entry name" value="TBORCS5"/>
</dbReference>
<dbReference type="GO" id="GO:0030672">
    <property type="term" value="C:synaptic vesicle membrane"/>
    <property type="evidence" value="ECO:0007669"/>
    <property type="project" value="TreeGrafter"/>
</dbReference>
<protein>
    <recommendedName>
        <fullName evidence="3">BLOC-1-related complex subunit 5</fullName>
    </recommendedName>
</protein>
<dbReference type="AlphaFoldDB" id="A0A914Z202"/>
<dbReference type="WBParaSite" id="PSU_v2.g6733.t1">
    <property type="protein sequence ID" value="PSU_v2.g6733.t1"/>
    <property type="gene ID" value="PSU_v2.g6733"/>
</dbReference>
<evidence type="ECO:0000256" key="7">
    <source>
        <dbReference type="SAM" id="MobiDB-lite"/>
    </source>
</evidence>
<evidence type="ECO:0000256" key="6">
    <source>
        <dbReference type="ARBA" id="ARBA00023288"/>
    </source>
</evidence>
<comment type="similarity">
    <text evidence="2">Belongs to the BORCS5 family.</text>
</comment>
<dbReference type="GO" id="GO:0032418">
    <property type="term" value="P:lysosome localization"/>
    <property type="evidence" value="ECO:0007669"/>
    <property type="project" value="InterPro"/>
</dbReference>
<evidence type="ECO:0000256" key="5">
    <source>
        <dbReference type="ARBA" id="ARBA00023228"/>
    </source>
</evidence>
<reference evidence="9" key="1">
    <citation type="submission" date="2022-11" db="UniProtKB">
        <authorList>
            <consortium name="WormBaseParasite"/>
        </authorList>
    </citation>
    <scope>IDENTIFICATION</scope>
</reference>
<feature type="compositionally biased region" description="Basic and acidic residues" evidence="7">
    <location>
        <begin position="45"/>
        <end position="61"/>
    </location>
</feature>
<name>A0A914Z202_9BILA</name>
<evidence type="ECO:0000313" key="8">
    <source>
        <dbReference type="Proteomes" id="UP000887577"/>
    </source>
</evidence>
<evidence type="ECO:0000256" key="3">
    <source>
        <dbReference type="ARBA" id="ARBA00022300"/>
    </source>
</evidence>
<keyword evidence="8" id="KW-1185">Reference proteome</keyword>
<evidence type="ECO:0000256" key="2">
    <source>
        <dbReference type="ARBA" id="ARBA00010235"/>
    </source>
</evidence>
<feature type="region of interest" description="Disordered" evidence="7">
    <location>
        <begin position="230"/>
        <end position="254"/>
    </location>
</feature>
<proteinExistence type="inferred from homology"/>
<keyword evidence="5" id="KW-0458">Lysosome</keyword>
<evidence type="ECO:0000313" key="9">
    <source>
        <dbReference type="WBParaSite" id="PSU_v2.g6733.t1"/>
    </source>
</evidence>
<keyword evidence="4" id="KW-0472">Membrane</keyword>
<sequence length="270" mass="30444">MSAEQRFFERVVCRPIALGKVAVPENPLPDEAFLRLPPELLQDCDQERKQDKTKPWDDKHTQPPSRRSQIVVVNASGQPIGDPKDDEDLKRLKEIQRFTPILKGCLPGHRDGTDIYSKIDSKPFIRFAHRFQTHLAICSQVVSSEQSTVFSNIVQTDQAMTAVTLKLTQNSRQFERLCEELKKVKELQERLENVDLLLQEVIPVLETLNELLPEMDRLPPLCLMPKSSYSSIGNSSASTPAAPSTATPTLESRTLTIEPAEECKVVDKKS</sequence>
<dbReference type="GO" id="GO:1903744">
    <property type="term" value="P:positive regulation of anterograde synaptic vesicle transport"/>
    <property type="evidence" value="ECO:0007669"/>
    <property type="project" value="TreeGrafter"/>
</dbReference>
<dbReference type="GO" id="GO:0072384">
    <property type="term" value="P:organelle transport along microtubule"/>
    <property type="evidence" value="ECO:0007669"/>
    <property type="project" value="TreeGrafter"/>
</dbReference>
<organism evidence="8 9">
    <name type="scientific">Panagrolaimus superbus</name>
    <dbReference type="NCBI Taxonomy" id="310955"/>
    <lineage>
        <taxon>Eukaryota</taxon>
        <taxon>Metazoa</taxon>
        <taxon>Ecdysozoa</taxon>
        <taxon>Nematoda</taxon>
        <taxon>Chromadorea</taxon>
        <taxon>Rhabditida</taxon>
        <taxon>Tylenchina</taxon>
        <taxon>Panagrolaimomorpha</taxon>
        <taxon>Panagrolaimoidea</taxon>
        <taxon>Panagrolaimidae</taxon>
        <taxon>Panagrolaimus</taxon>
    </lineage>
</organism>
<dbReference type="Pfam" id="PF10158">
    <property type="entry name" value="LOH1CR12"/>
    <property type="match status" value="1"/>
</dbReference>
<dbReference type="GO" id="GO:0098574">
    <property type="term" value="C:cytoplasmic side of lysosomal membrane"/>
    <property type="evidence" value="ECO:0007669"/>
    <property type="project" value="TreeGrafter"/>
</dbReference>
<accession>A0A914Z202</accession>
<dbReference type="PANTHER" id="PTHR31634:SF2">
    <property type="entry name" value="BLOC-1-RELATED COMPLEX SUBUNIT 5"/>
    <property type="match status" value="1"/>
</dbReference>
<feature type="region of interest" description="Disordered" evidence="7">
    <location>
        <begin position="44"/>
        <end position="69"/>
    </location>
</feature>
<dbReference type="Proteomes" id="UP000887577">
    <property type="component" value="Unplaced"/>
</dbReference>
<keyword evidence="6" id="KW-0449">Lipoprotein</keyword>
<dbReference type="CDD" id="cd22789">
    <property type="entry name" value="BORCS5-like"/>
    <property type="match status" value="1"/>
</dbReference>
<dbReference type="GO" id="GO:0099078">
    <property type="term" value="C:BORC complex"/>
    <property type="evidence" value="ECO:0007669"/>
    <property type="project" value="TreeGrafter"/>
</dbReference>
<evidence type="ECO:0000256" key="4">
    <source>
        <dbReference type="ARBA" id="ARBA00023136"/>
    </source>
</evidence>
<comment type="subcellular location">
    <subcellularLocation>
        <location evidence="1">Lysosome membrane</location>
        <topology evidence="1">Lipid-anchor</topology>
        <orientation evidence="1">Cytoplasmic side</orientation>
    </subcellularLocation>
</comment>
<feature type="compositionally biased region" description="Low complexity" evidence="7">
    <location>
        <begin position="230"/>
        <end position="249"/>
    </location>
</feature>
<evidence type="ECO:0000256" key="1">
    <source>
        <dbReference type="ARBA" id="ARBA00004122"/>
    </source>
</evidence>
<dbReference type="PANTHER" id="PTHR31634">
    <property type="entry name" value="BLOC-1-RELATED COMPLEX SUBUNIT 5"/>
    <property type="match status" value="1"/>
</dbReference>